<keyword evidence="3" id="KW-1003">Cell membrane</keyword>
<dbReference type="PANTHER" id="PTHR31764">
    <property type="entry name" value="PROTEIN HAPLESS 2"/>
    <property type="match status" value="1"/>
</dbReference>
<keyword evidence="7" id="KW-0446">Lipid-binding</keyword>
<comment type="subcellular location">
    <subcellularLocation>
        <location evidence="1">Cell membrane</location>
        <topology evidence="1">Single-pass type I membrane protein</topology>
    </subcellularLocation>
</comment>
<feature type="compositionally biased region" description="Basic residues" evidence="11">
    <location>
        <begin position="674"/>
        <end position="687"/>
    </location>
</feature>
<accession>A0ABM3RW01</accession>
<evidence type="ECO:0000256" key="3">
    <source>
        <dbReference type="ARBA" id="ARBA00022475"/>
    </source>
</evidence>
<feature type="transmembrane region" description="Helical" evidence="12">
    <location>
        <begin position="17"/>
        <end position="36"/>
    </location>
</feature>
<dbReference type="Pfam" id="PF10699">
    <property type="entry name" value="HAP2-GCS1"/>
    <property type="match status" value="1"/>
</dbReference>
<dbReference type="InterPro" id="IPR018928">
    <property type="entry name" value="HAP2/GCS1_dom"/>
</dbReference>
<reference evidence="14" key="1">
    <citation type="journal article" date="2021" name="Nat. Commun.">
        <title>Genomic analyses provide insights into spinach domestication and the genetic basis of agronomic traits.</title>
        <authorList>
            <person name="Cai X."/>
            <person name="Sun X."/>
            <person name="Xu C."/>
            <person name="Sun H."/>
            <person name="Wang X."/>
            <person name="Ge C."/>
            <person name="Zhang Z."/>
            <person name="Wang Q."/>
            <person name="Fei Z."/>
            <person name="Jiao C."/>
            <person name="Wang Q."/>
        </authorList>
    </citation>
    <scope>NUCLEOTIDE SEQUENCE [LARGE SCALE GENOMIC DNA]</scope>
    <source>
        <strain evidence="14">cv. Varoflay</strain>
    </source>
</reference>
<evidence type="ECO:0000256" key="1">
    <source>
        <dbReference type="ARBA" id="ARBA00004251"/>
    </source>
</evidence>
<evidence type="ECO:0000256" key="10">
    <source>
        <dbReference type="ARBA" id="ARBA00023279"/>
    </source>
</evidence>
<evidence type="ECO:0000313" key="15">
    <source>
        <dbReference type="RefSeq" id="XP_056699797.1"/>
    </source>
</evidence>
<evidence type="ECO:0000256" key="11">
    <source>
        <dbReference type="SAM" id="MobiDB-lite"/>
    </source>
</evidence>
<evidence type="ECO:0000259" key="13">
    <source>
        <dbReference type="Pfam" id="PF10699"/>
    </source>
</evidence>
<dbReference type="PANTHER" id="PTHR31764:SF0">
    <property type="entry name" value="GENERATIVE CELL SPECIFIC-1_HAP2 DOMAIN-CONTAINING PROTEIN"/>
    <property type="match status" value="1"/>
</dbReference>
<proteinExistence type="inferred from homology"/>
<sequence>MGNFWHILEYGEIMQRIGGMTMLLIFLLMNIFPFHVTNNNNYYDRGGGRGFGFGYGEALQILSKSKLEKCEKSSADGSSNDNGNLNCTRKIVIDMAVPSNTSGGEASMVAEVAEVEENSTTNKMQTLRLPPVITVNKSAVYAMFDLTYIRDVPYRPQEFYVQTRKCEPDADARVVKICERLRDEQGHIIEPSQPVCCPCGDRRRVPSSCGNFFDKMVKGKANTAHCLRFPGDWFHIFGIGQRTIGFSVRIQVKTGTEVSEVVVGPENRTAVSSNSFLRVNLIGDFGGYTDIPSFEDFYLVIPREHGPGQPPDLGHNFSMYMLLERVRFTLDGLECNKIGVGYEAFNGQPDFCTSPYWSCLHNQLWNFHEADQNRIARHQPPLYGVVGRFERINEHPGAGTNSFSFGISEAINTNLVIELAADDIEYVFQRSPGKILGVTVPTFEALAQYGTAAIKTKNIGEVEASYSLTFQCSKGVTMMEEQFFIMKPEEVATRSFKLYPTTDQASKYACSAILKDSEFNEADRAECQFTTTAAVLDNGTQGIPFQPPKSQTASFFETIKDIWNKLWGGLSDFITGKNCRSKCTGLFDFHCHIQYVCMSWVIMFGLFLSIFPTVLVLLWLLHQKGLFDPLYDWWEDHFWEGTPRRKINQRNRVQLDHHRIHHMRHQPHHYRAHQHHNMHEMKHRHRKNNSEQEHDHAPHRSNDYNQYLHHVHKDKHKHGKHRSSIDVKQQLHLDNQGDVIRHHRHRKQRRTIERTSGFQEDERSFRVTFESTGE</sequence>
<dbReference type="RefSeq" id="XP_056699797.1">
    <property type="nucleotide sequence ID" value="XM_056843819.1"/>
</dbReference>
<keyword evidence="9" id="KW-1015">Disulfide bond</keyword>
<evidence type="ECO:0000256" key="2">
    <source>
        <dbReference type="ARBA" id="ARBA00010929"/>
    </source>
</evidence>
<keyword evidence="4 12" id="KW-0812">Transmembrane</keyword>
<keyword evidence="8 12" id="KW-0472">Membrane</keyword>
<keyword evidence="10" id="KW-0278">Fertilization</keyword>
<feature type="transmembrane region" description="Helical" evidence="12">
    <location>
        <begin position="600"/>
        <end position="621"/>
    </location>
</feature>
<evidence type="ECO:0000256" key="7">
    <source>
        <dbReference type="ARBA" id="ARBA00023121"/>
    </source>
</evidence>
<dbReference type="GeneID" id="110783324"/>
<evidence type="ECO:0000256" key="5">
    <source>
        <dbReference type="ARBA" id="ARBA00022729"/>
    </source>
</evidence>
<keyword evidence="14" id="KW-1185">Reference proteome</keyword>
<evidence type="ECO:0000256" key="9">
    <source>
        <dbReference type="ARBA" id="ARBA00023157"/>
    </source>
</evidence>
<protein>
    <submittedName>
        <fullName evidence="15">Protein HAPLESS 2 isoform X1</fullName>
    </submittedName>
</protein>
<comment type="similarity">
    <text evidence="2">Belongs to the HAP2/GCS1 family.</text>
</comment>
<feature type="compositionally biased region" description="Basic and acidic residues" evidence="11">
    <location>
        <begin position="688"/>
        <end position="702"/>
    </location>
</feature>
<feature type="region of interest" description="Disordered" evidence="11">
    <location>
        <begin position="674"/>
        <end position="702"/>
    </location>
</feature>
<evidence type="ECO:0000256" key="6">
    <source>
        <dbReference type="ARBA" id="ARBA00022989"/>
    </source>
</evidence>
<evidence type="ECO:0000256" key="4">
    <source>
        <dbReference type="ARBA" id="ARBA00022692"/>
    </source>
</evidence>
<dbReference type="InterPro" id="IPR040326">
    <property type="entry name" value="HAP2/GCS1"/>
</dbReference>
<evidence type="ECO:0000256" key="12">
    <source>
        <dbReference type="SAM" id="Phobius"/>
    </source>
</evidence>
<organism evidence="14 15">
    <name type="scientific">Spinacia oleracea</name>
    <name type="common">Spinach</name>
    <dbReference type="NCBI Taxonomy" id="3562"/>
    <lineage>
        <taxon>Eukaryota</taxon>
        <taxon>Viridiplantae</taxon>
        <taxon>Streptophyta</taxon>
        <taxon>Embryophyta</taxon>
        <taxon>Tracheophyta</taxon>
        <taxon>Spermatophyta</taxon>
        <taxon>Magnoliopsida</taxon>
        <taxon>eudicotyledons</taxon>
        <taxon>Gunneridae</taxon>
        <taxon>Pentapetalae</taxon>
        <taxon>Caryophyllales</taxon>
        <taxon>Chenopodiaceae</taxon>
        <taxon>Chenopodioideae</taxon>
        <taxon>Anserineae</taxon>
        <taxon>Spinacia</taxon>
    </lineage>
</organism>
<feature type="domain" description="Generative cell specific-1/HAP2" evidence="13">
    <location>
        <begin position="84"/>
        <end position="598"/>
    </location>
</feature>
<keyword evidence="5" id="KW-0732">Signal</keyword>
<keyword evidence="6 12" id="KW-1133">Transmembrane helix</keyword>
<dbReference type="Proteomes" id="UP000813463">
    <property type="component" value="Chromosome 4"/>
</dbReference>
<evidence type="ECO:0000256" key="8">
    <source>
        <dbReference type="ARBA" id="ARBA00023136"/>
    </source>
</evidence>
<reference evidence="15" key="2">
    <citation type="submission" date="2025-08" db="UniProtKB">
        <authorList>
            <consortium name="RefSeq"/>
        </authorList>
    </citation>
    <scope>IDENTIFICATION</scope>
    <source>
        <tissue evidence="15">Leaf</tissue>
    </source>
</reference>
<evidence type="ECO:0000313" key="14">
    <source>
        <dbReference type="Proteomes" id="UP000813463"/>
    </source>
</evidence>
<name>A0ABM3RW01_SPIOL</name>
<gene>
    <name evidence="15" type="primary">LOC110783324</name>
</gene>